<dbReference type="PROSITE" id="PS51371">
    <property type="entry name" value="CBS"/>
    <property type="match status" value="2"/>
</dbReference>
<evidence type="ECO:0000256" key="2">
    <source>
        <dbReference type="PROSITE-ProRule" id="PRU00703"/>
    </source>
</evidence>
<dbReference type="AlphaFoldDB" id="A0A1Y6C2F0"/>
<dbReference type="InterPro" id="IPR046342">
    <property type="entry name" value="CBS_dom_sf"/>
</dbReference>
<dbReference type="InterPro" id="IPR000644">
    <property type="entry name" value="CBS_dom"/>
</dbReference>
<dbReference type="InterPro" id="IPR051257">
    <property type="entry name" value="Diverse_CBS-Domain"/>
</dbReference>
<keyword evidence="5" id="KW-1185">Reference proteome</keyword>
<dbReference type="PANTHER" id="PTHR43080:SF2">
    <property type="entry name" value="CBS DOMAIN-CONTAINING PROTEIN"/>
    <property type="match status" value="1"/>
</dbReference>
<proteinExistence type="predicted"/>
<dbReference type="STRING" id="1513793.SAMN06296036_109138"/>
<organism evidence="4 5">
    <name type="scientific">Pseudobacteriovorax antillogorgiicola</name>
    <dbReference type="NCBI Taxonomy" id="1513793"/>
    <lineage>
        <taxon>Bacteria</taxon>
        <taxon>Pseudomonadati</taxon>
        <taxon>Bdellovibrionota</taxon>
        <taxon>Oligoflexia</taxon>
        <taxon>Oligoflexales</taxon>
        <taxon>Pseudobacteriovoracaceae</taxon>
        <taxon>Pseudobacteriovorax</taxon>
    </lineage>
</organism>
<dbReference type="Gene3D" id="3.10.580.10">
    <property type="entry name" value="CBS-domain"/>
    <property type="match status" value="1"/>
</dbReference>
<gene>
    <name evidence="4" type="ORF">SAMN06296036_109138</name>
</gene>
<dbReference type="Pfam" id="PF00571">
    <property type="entry name" value="CBS"/>
    <property type="match status" value="1"/>
</dbReference>
<sequence length="268" mass="30615">MEASSIISPSVIIAHQSDAMEDLVNRMIDDQVSSVLVVNDHDEIVGIVTERDIVRKFTLISKADKLKAKVITVMTRPVSFVRVEHLEQDIAKLHQKLGIRHFPVLSGQEPQTANLVGMLTSTDMFRIWVHNQEKSKDGSQSHEKRYRLTIVMSNKISRAKYRKVFESMDYSIDMEGSYEELIQKAHNHKSLLLFDLDDDYGDQGPILLTKAISTGSHVIFLTQRLTVAGEFKKRLKNPLHHIMIKPLELSYLEFLLEENKKLHLSQAG</sequence>
<dbReference type="SMART" id="SM00116">
    <property type="entry name" value="CBS"/>
    <property type="match status" value="2"/>
</dbReference>
<dbReference type="Proteomes" id="UP000192907">
    <property type="component" value="Unassembled WGS sequence"/>
</dbReference>
<dbReference type="SUPFAM" id="SSF54631">
    <property type="entry name" value="CBS-domain pair"/>
    <property type="match status" value="1"/>
</dbReference>
<evidence type="ECO:0000259" key="3">
    <source>
        <dbReference type="PROSITE" id="PS51371"/>
    </source>
</evidence>
<dbReference type="OrthoDB" id="9807125at2"/>
<keyword evidence="1 2" id="KW-0129">CBS domain</keyword>
<feature type="domain" description="CBS" evidence="3">
    <location>
        <begin position="74"/>
        <end position="135"/>
    </location>
</feature>
<dbReference type="EMBL" id="FWZT01000009">
    <property type="protein sequence ID" value="SMF29939.1"/>
    <property type="molecule type" value="Genomic_DNA"/>
</dbReference>
<name>A0A1Y6C2F0_9BACT</name>
<evidence type="ECO:0000256" key="1">
    <source>
        <dbReference type="ARBA" id="ARBA00023122"/>
    </source>
</evidence>
<evidence type="ECO:0000313" key="5">
    <source>
        <dbReference type="Proteomes" id="UP000192907"/>
    </source>
</evidence>
<protein>
    <submittedName>
        <fullName evidence="4">CBS domain-containing protein</fullName>
    </submittedName>
</protein>
<dbReference type="PANTHER" id="PTHR43080">
    <property type="entry name" value="CBS DOMAIN-CONTAINING PROTEIN CBSX3, MITOCHONDRIAL"/>
    <property type="match status" value="1"/>
</dbReference>
<feature type="domain" description="CBS" evidence="3">
    <location>
        <begin position="7"/>
        <end position="66"/>
    </location>
</feature>
<accession>A0A1Y6C2F0</accession>
<evidence type="ECO:0000313" key="4">
    <source>
        <dbReference type="EMBL" id="SMF29939.1"/>
    </source>
</evidence>
<dbReference type="RefSeq" id="WP_132319272.1">
    <property type="nucleotide sequence ID" value="NZ_FWZT01000009.1"/>
</dbReference>
<reference evidence="5" key="1">
    <citation type="submission" date="2017-04" db="EMBL/GenBank/DDBJ databases">
        <authorList>
            <person name="Varghese N."/>
            <person name="Submissions S."/>
        </authorList>
    </citation>
    <scope>NUCLEOTIDE SEQUENCE [LARGE SCALE GENOMIC DNA]</scope>
    <source>
        <strain evidence="5">RKEM611</strain>
    </source>
</reference>
<dbReference type="CDD" id="cd02205">
    <property type="entry name" value="CBS_pair_SF"/>
    <property type="match status" value="1"/>
</dbReference>